<proteinExistence type="predicted"/>
<keyword evidence="1" id="KW-1133">Transmembrane helix</keyword>
<sequence length="87" mass="10204">MVIVATQTNDTVNTNSNIKLKIKTQCNVFFYRKINKNNKKKGYQNYSAATVTYLYDLHKTNSLSLQSPFACKAFFFLYFFFILPSFF</sequence>
<gene>
    <name evidence="2" type="ORF">GDO78_010921</name>
</gene>
<accession>A0A8J6K7Y2</accession>
<protein>
    <submittedName>
        <fullName evidence="2">Uncharacterized protein</fullName>
    </submittedName>
</protein>
<evidence type="ECO:0000313" key="3">
    <source>
        <dbReference type="Proteomes" id="UP000770717"/>
    </source>
</evidence>
<dbReference type="AlphaFoldDB" id="A0A8J6K7Y2"/>
<feature type="transmembrane region" description="Helical" evidence="1">
    <location>
        <begin position="69"/>
        <end position="86"/>
    </location>
</feature>
<comment type="caution">
    <text evidence="2">The sequence shown here is derived from an EMBL/GenBank/DDBJ whole genome shotgun (WGS) entry which is preliminary data.</text>
</comment>
<dbReference type="EMBL" id="WNTK01000006">
    <property type="protein sequence ID" value="KAG9481940.1"/>
    <property type="molecule type" value="Genomic_DNA"/>
</dbReference>
<keyword evidence="1" id="KW-0812">Transmembrane</keyword>
<reference evidence="2" key="1">
    <citation type="thesis" date="2020" institute="ProQuest LLC" country="789 East Eisenhower Parkway, Ann Arbor, MI, USA">
        <title>Comparative Genomics and Chromosome Evolution.</title>
        <authorList>
            <person name="Mudd A.B."/>
        </authorList>
    </citation>
    <scope>NUCLEOTIDE SEQUENCE</scope>
    <source>
        <strain evidence="2">HN-11 Male</strain>
        <tissue evidence="2">Kidney and liver</tissue>
    </source>
</reference>
<dbReference type="Proteomes" id="UP000770717">
    <property type="component" value="Unassembled WGS sequence"/>
</dbReference>
<evidence type="ECO:0000256" key="1">
    <source>
        <dbReference type="SAM" id="Phobius"/>
    </source>
</evidence>
<evidence type="ECO:0000313" key="2">
    <source>
        <dbReference type="EMBL" id="KAG9481940.1"/>
    </source>
</evidence>
<name>A0A8J6K7Y2_ELECQ</name>
<organism evidence="2 3">
    <name type="scientific">Eleutherodactylus coqui</name>
    <name type="common">Puerto Rican coqui</name>
    <dbReference type="NCBI Taxonomy" id="57060"/>
    <lineage>
        <taxon>Eukaryota</taxon>
        <taxon>Metazoa</taxon>
        <taxon>Chordata</taxon>
        <taxon>Craniata</taxon>
        <taxon>Vertebrata</taxon>
        <taxon>Euteleostomi</taxon>
        <taxon>Amphibia</taxon>
        <taxon>Batrachia</taxon>
        <taxon>Anura</taxon>
        <taxon>Neobatrachia</taxon>
        <taxon>Hyloidea</taxon>
        <taxon>Eleutherodactylidae</taxon>
        <taxon>Eleutherodactylinae</taxon>
        <taxon>Eleutherodactylus</taxon>
        <taxon>Eleutherodactylus</taxon>
    </lineage>
</organism>
<keyword evidence="3" id="KW-1185">Reference proteome</keyword>
<keyword evidence="1" id="KW-0472">Membrane</keyword>